<evidence type="ECO:0000313" key="2">
    <source>
        <dbReference type="EMBL" id="GAA2578302.1"/>
    </source>
</evidence>
<protein>
    <recommendedName>
        <fullName evidence="1">SCO6045-like C-terminal domain-containing protein</fullName>
    </recommendedName>
</protein>
<dbReference type="EMBL" id="BAAATD010000001">
    <property type="protein sequence ID" value="GAA2578302.1"/>
    <property type="molecule type" value="Genomic_DNA"/>
</dbReference>
<reference evidence="2 3" key="1">
    <citation type="journal article" date="2019" name="Int. J. Syst. Evol. Microbiol.">
        <title>The Global Catalogue of Microorganisms (GCM) 10K type strain sequencing project: providing services to taxonomists for standard genome sequencing and annotation.</title>
        <authorList>
            <consortium name="The Broad Institute Genomics Platform"/>
            <consortium name="The Broad Institute Genome Sequencing Center for Infectious Disease"/>
            <person name="Wu L."/>
            <person name="Ma J."/>
        </authorList>
    </citation>
    <scope>NUCLEOTIDE SEQUENCE [LARGE SCALE GENOMIC DNA]</scope>
    <source>
        <strain evidence="2 3">JCM 6833</strain>
    </source>
</reference>
<dbReference type="InterPro" id="IPR058711">
    <property type="entry name" value="SCO6045-like_C"/>
</dbReference>
<evidence type="ECO:0000259" key="1">
    <source>
        <dbReference type="Pfam" id="PF26136"/>
    </source>
</evidence>
<dbReference type="RefSeq" id="WP_344537823.1">
    <property type="nucleotide sequence ID" value="NZ_BAAATD010000001.1"/>
</dbReference>
<keyword evidence="3" id="KW-1185">Reference proteome</keyword>
<comment type="caution">
    <text evidence="2">The sequence shown here is derived from an EMBL/GenBank/DDBJ whole genome shotgun (WGS) entry which is preliminary data.</text>
</comment>
<organism evidence="2 3">
    <name type="scientific">Actinomadura fulvescens</name>
    <dbReference type="NCBI Taxonomy" id="46160"/>
    <lineage>
        <taxon>Bacteria</taxon>
        <taxon>Bacillati</taxon>
        <taxon>Actinomycetota</taxon>
        <taxon>Actinomycetes</taxon>
        <taxon>Streptosporangiales</taxon>
        <taxon>Thermomonosporaceae</taxon>
        <taxon>Actinomadura</taxon>
    </lineage>
</organism>
<dbReference type="Pfam" id="PF26136">
    <property type="entry name" value="SCO6045_C"/>
    <property type="match status" value="1"/>
</dbReference>
<proteinExistence type="predicted"/>
<evidence type="ECO:0000313" key="3">
    <source>
        <dbReference type="Proteomes" id="UP001501509"/>
    </source>
</evidence>
<name>A0ABN3PBY9_9ACTN</name>
<dbReference type="Proteomes" id="UP001501509">
    <property type="component" value="Unassembled WGS sequence"/>
</dbReference>
<accession>A0ABN3PBY9</accession>
<feature type="domain" description="SCO6045-like C-terminal" evidence="1">
    <location>
        <begin position="6"/>
        <end position="89"/>
    </location>
</feature>
<sequence>MNAELAAAQEALVRAMTAGGPLPPGFDEGGVRAAARGILRKRAGEVARAWPALAASYGSEWPETFAEWAAERPTNGSMRDAWDFARAHKDSLDRAAVLELALAESRFSYDGQSAPRPRRLAIRRVPGGLAFQLKGRTRVIGR</sequence>
<gene>
    <name evidence="2" type="ORF">GCM10010411_08510</name>
</gene>